<evidence type="ECO:0000313" key="3">
    <source>
        <dbReference type="Proteomes" id="UP000436522"/>
    </source>
</evidence>
<gene>
    <name evidence="2" type="ORF">So717_26990</name>
</gene>
<proteinExistence type="predicted"/>
<dbReference type="RefSeq" id="WP_159978203.1">
    <property type="nucleotide sequence ID" value="NZ_BLIV01000005.1"/>
</dbReference>
<protein>
    <recommendedName>
        <fullName evidence="1">Antitoxin SocA-like Panacea domain-containing protein</fullName>
    </recommendedName>
</protein>
<dbReference type="AlphaFoldDB" id="A0A640VXL1"/>
<evidence type="ECO:0000313" key="2">
    <source>
        <dbReference type="EMBL" id="GFE50946.1"/>
    </source>
</evidence>
<keyword evidence="3" id="KW-1185">Reference proteome</keyword>
<sequence length="185" mass="20973">MPYSPRKAAQTIAFFAMQEGHAINVLKVIKLVYLADRESVRARGYPIQQEARVSMPYGPVNSVTLGWVNGSYRDNGDWSSVLNDRSNHRVGLCNAQMTTHDLDELSARELEILQDVWDEFGHMDRFDLADWTHDPNNVPEWENPNGSSLPIPLERMMTAVGLDKPIERAREQESLNQAHNTLASL</sequence>
<organism evidence="2 3">
    <name type="scientific">Roseobacter cerasinus</name>
    <dbReference type="NCBI Taxonomy" id="2602289"/>
    <lineage>
        <taxon>Bacteria</taxon>
        <taxon>Pseudomonadati</taxon>
        <taxon>Pseudomonadota</taxon>
        <taxon>Alphaproteobacteria</taxon>
        <taxon>Rhodobacterales</taxon>
        <taxon>Roseobacteraceae</taxon>
        <taxon>Roseobacter</taxon>
    </lineage>
</organism>
<feature type="domain" description="Antitoxin SocA-like Panacea" evidence="1">
    <location>
        <begin position="29"/>
        <end position="136"/>
    </location>
</feature>
<comment type="caution">
    <text evidence="2">The sequence shown here is derived from an EMBL/GenBank/DDBJ whole genome shotgun (WGS) entry which is preliminary data.</text>
</comment>
<name>A0A640VXL1_9RHOB</name>
<dbReference type="InterPro" id="IPR025272">
    <property type="entry name" value="SocA_Panacea"/>
</dbReference>
<accession>A0A640VXL1</accession>
<dbReference type="EMBL" id="BLIV01000005">
    <property type="protein sequence ID" value="GFE50946.1"/>
    <property type="molecule type" value="Genomic_DNA"/>
</dbReference>
<reference evidence="2 3" key="1">
    <citation type="submission" date="2019-12" db="EMBL/GenBank/DDBJ databases">
        <title>Roseobacter cerasinus sp. nov., isolated from seawater around aquaculture.</title>
        <authorList>
            <person name="Muramatsu S."/>
            <person name="Takabe Y."/>
            <person name="Mori K."/>
            <person name="Takaichi S."/>
            <person name="Hanada S."/>
        </authorList>
    </citation>
    <scope>NUCLEOTIDE SEQUENCE [LARGE SCALE GENOMIC DNA]</scope>
    <source>
        <strain evidence="2 3">AI77</strain>
    </source>
</reference>
<evidence type="ECO:0000259" key="1">
    <source>
        <dbReference type="Pfam" id="PF13274"/>
    </source>
</evidence>
<dbReference type="OrthoDB" id="9813053at2"/>
<dbReference type="Pfam" id="PF13274">
    <property type="entry name" value="SocA_Panacea"/>
    <property type="match status" value="1"/>
</dbReference>
<dbReference type="Proteomes" id="UP000436522">
    <property type="component" value="Unassembled WGS sequence"/>
</dbReference>